<gene>
    <name evidence="2" type="ORF">JKJ07_34365</name>
</gene>
<dbReference type="InterPro" id="IPR046924">
    <property type="entry name" value="CATASP"/>
</dbReference>
<dbReference type="Pfam" id="PF20271">
    <property type="entry name" value="CATASP"/>
    <property type="match status" value="1"/>
</dbReference>
<feature type="domain" description="CATRA-Associated Small Protein" evidence="1">
    <location>
        <begin position="11"/>
        <end position="95"/>
    </location>
</feature>
<proteinExistence type="predicted"/>
<evidence type="ECO:0000313" key="2">
    <source>
        <dbReference type="EMBL" id="MBL7259412.1"/>
    </source>
</evidence>
<organism evidence="2 3">
    <name type="scientific">Paractinoplanes lichenicola</name>
    <dbReference type="NCBI Taxonomy" id="2802976"/>
    <lineage>
        <taxon>Bacteria</taxon>
        <taxon>Bacillati</taxon>
        <taxon>Actinomycetota</taxon>
        <taxon>Actinomycetes</taxon>
        <taxon>Micromonosporales</taxon>
        <taxon>Micromonosporaceae</taxon>
        <taxon>Paractinoplanes</taxon>
    </lineage>
</organism>
<evidence type="ECO:0000259" key="1">
    <source>
        <dbReference type="Pfam" id="PF20271"/>
    </source>
</evidence>
<sequence>MDPWDDETVQDAVAVLQHLVMWTHVPQRWEEVDLAMVALRAAFEAGDAEAVRASIAVLDRLGPDRILRIGSRTVTGIPAPVLDRRNTLVHWLTRQEDDRGRRQPR</sequence>
<dbReference type="EMBL" id="JAENHO010000011">
    <property type="protein sequence ID" value="MBL7259412.1"/>
    <property type="molecule type" value="Genomic_DNA"/>
</dbReference>
<protein>
    <recommendedName>
        <fullName evidence="1">CATRA-Associated Small Protein domain-containing protein</fullName>
    </recommendedName>
</protein>
<reference evidence="2 3" key="1">
    <citation type="submission" date="2021-01" db="EMBL/GenBank/DDBJ databases">
        <title>Actinoplanes sp. nov. LDG1-01 isolated from lichen.</title>
        <authorList>
            <person name="Saeng-In P."/>
            <person name="Phongsopitanun W."/>
            <person name="Kanchanasin P."/>
            <person name="Yuki M."/>
            <person name="Kudo T."/>
            <person name="Ohkuma M."/>
            <person name="Tanasupawat S."/>
        </authorList>
    </citation>
    <scope>NUCLEOTIDE SEQUENCE [LARGE SCALE GENOMIC DNA]</scope>
    <source>
        <strain evidence="2 3">LDG1-01</strain>
    </source>
</reference>
<accession>A0ABS1VY47</accession>
<comment type="caution">
    <text evidence="2">The sequence shown here is derived from an EMBL/GenBank/DDBJ whole genome shotgun (WGS) entry which is preliminary data.</text>
</comment>
<dbReference type="RefSeq" id="WP_202996115.1">
    <property type="nucleotide sequence ID" value="NZ_JAENHO010000011.1"/>
</dbReference>
<name>A0ABS1VY47_9ACTN</name>
<keyword evidence="3" id="KW-1185">Reference proteome</keyword>
<evidence type="ECO:0000313" key="3">
    <source>
        <dbReference type="Proteomes" id="UP000598996"/>
    </source>
</evidence>
<dbReference type="Proteomes" id="UP000598996">
    <property type="component" value="Unassembled WGS sequence"/>
</dbReference>